<dbReference type="Proteomes" id="UP001597440">
    <property type="component" value="Unassembled WGS sequence"/>
</dbReference>
<feature type="chain" id="PRO_5046676461" evidence="3">
    <location>
        <begin position="21"/>
        <end position="545"/>
    </location>
</feature>
<accession>A0ABW5L8P8</accession>
<feature type="coiled-coil region" evidence="1">
    <location>
        <begin position="352"/>
        <end position="386"/>
    </location>
</feature>
<evidence type="ECO:0000313" key="6">
    <source>
        <dbReference type="Proteomes" id="UP001597440"/>
    </source>
</evidence>
<evidence type="ECO:0000256" key="1">
    <source>
        <dbReference type="SAM" id="Coils"/>
    </source>
</evidence>
<dbReference type="EMBL" id="JBHULD010000025">
    <property type="protein sequence ID" value="MFD2556735.1"/>
    <property type="molecule type" value="Genomic_DNA"/>
</dbReference>
<keyword evidence="3" id="KW-0732">Signal</keyword>
<organism evidence="5 6">
    <name type="scientific">Sphingobacterium tabacisoli</name>
    <dbReference type="NCBI Taxonomy" id="2044855"/>
    <lineage>
        <taxon>Bacteria</taxon>
        <taxon>Pseudomonadati</taxon>
        <taxon>Bacteroidota</taxon>
        <taxon>Sphingobacteriia</taxon>
        <taxon>Sphingobacteriales</taxon>
        <taxon>Sphingobacteriaceae</taxon>
        <taxon>Sphingobacterium</taxon>
    </lineage>
</organism>
<keyword evidence="2" id="KW-1133">Transmembrane helix</keyword>
<evidence type="ECO:0000313" key="5">
    <source>
        <dbReference type="EMBL" id="MFD2556735.1"/>
    </source>
</evidence>
<evidence type="ECO:0000256" key="2">
    <source>
        <dbReference type="SAM" id="Phobius"/>
    </source>
</evidence>
<comment type="caution">
    <text evidence="5">The sequence shown here is derived from an EMBL/GenBank/DDBJ whole genome shotgun (WGS) entry which is preliminary data.</text>
</comment>
<feature type="transmembrane region" description="Helical" evidence="2">
    <location>
        <begin position="324"/>
        <end position="346"/>
    </location>
</feature>
<proteinExistence type="predicted"/>
<name>A0ABW5L8P8_9SPHI</name>
<evidence type="ECO:0000256" key="3">
    <source>
        <dbReference type="SAM" id="SignalP"/>
    </source>
</evidence>
<evidence type="ECO:0000259" key="4">
    <source>
        <dbReference type="Pfam" id="PF19904"/>
    </source>
</evidence>
<keyword evidence="1" id="KW-0175">Coiled coil</keyword>
<keyword evidence="6" id="KW-1185">Reference proteome</keyword>
<keyword evidence="2" id="KW-0472">Membrane</keyword>
<reference evidence="6" key="1">
    <citation type="journal article" date="2019" name="Int. J. Syst. Evol. Microbiol.">
        <title>The Global Catalogue of Microorganisms (GCM) 10K type strain sequencing project: providing services to taxonomists for standard genome sequencing and annotation.</title>
        <authorList>
            <consortium name="The Broad Institute Genomics Platform"/>
            <consortium name="The Broad Institute Genome Sequencing Center for Infectious Disease"/>
            <person name="Wu L."/>
            <person name="Ma J."/>
        </authorList>
    </citation>
    <scope>NUCLEOTIDE SEQUENCE [LARGE SCALE GENOMIC DNA]</scope>
    <source>
        <strain evidence="6">KCTC 52298</strain>
    </source>
</reference>
<dbReference type="Pfam" id="PF19904">
    <property type="entry name" value="DUF6377"/>
    <property type="match status" value="1"/>
</dbReference>
<gene>
    <name evidence="5" type="ORF">ACFSQW_20270</name>
</gene>
<feature type="signal peptide" evidence="3">
    <location>
        <begin position="1"/>
        <end position="20"/>
    </location>
</feature>
<sequence>MRKYLLIFLFFQHLALHVSAQDESVLLNELDKELKISPTYIQEKERRIENIKLRFSEKNLSTLQVYTINKAIFEEFRTLQIDSAINYVEENAKLAKLLGLDYVNECRLLLSNLYTISGRYIESNELLDLMYHSNLAEWLKSGYYEAKKKLYSAYTAQHPSNPVYQKWSEEYRDSLLGTLDTSSNQYKTVLAEKLRLQGKTSIAKHILLSVIKNVKVNTHEYAIITSAIGNLYKDEANLDKQKHYFCLSAIADIKNAIRENTSLQSLAIALFETKDIDRSYRYSKQSMEDAIYCNAPLRTLEISRLYPIIDSAYQEKSEIQWRQLFTYLILISMLSVGLFFAVFYIIRQMNRIAKSKMELHHANSLLKELNETLQIANSEVQTVNEKLAESNRIKEEYIGNFLDLCSSYIIKLEDYRKNLHKKATNGKTDELLKLLKSSSIAEQELKQLYKNFDKVFVHLYPDFVDEFNKLLLKEEQFVLKPGEVLNTELRIFALIRLGIQDSSRIANFLRYSASTVYNYRTKVRNKAGVPRETFESMVMTIGNIV</sequence>
<dbReference type="InterPro" id="IPR045957">
    <property type="entry name" value="DUF6377"/>
</dbReference>
<protein>
    <submittedName>
        <fullName evidence="5">DUF6377 domain-containing protein</fullName>
    </submittedName>
</protein>
<keyword evidence="2" id="KW-0812">Transmembrane</keyword>
<dbReference type="RefSeq" id="WP_210354855.1">
    <property type="nucleotide sequence ID" value="NZ_JAEQMU010000002.1"/>
</dbReference>
<feature type="domain" description="DUF6377" evidence="4">
    <location>
        <begin position="252"/>
        <end position="506"/>
    </location>
</feature>